<proteinExistence type="predicted"/>
<organism evidence="1 2">
    <name type="scientific">Clostridium innocuum</name>
    <dbReference type="NCBI Taxonomy" id="1522"/>
    <lineage>
        <taxon>Bacteria</taxon>
        <taxon>Bacillati</taxon>
        <taxon>Bacillota</taxon>
        <taxon>Clostridia</taxon>
        <taxon>Eubacteriales</taxon>
        <taxon>Clostridiaceae</taxon>
        <taxon>Clostridium</taxon>
    </lineage>
</organism>
<accession>A0A099IBE8</accession>
<evidence type="ECO:0000313" key="2">
    <source>
        <dbReference type="Proteomes" id="UP000030008"/>
    </source>
</evidence>
<name>A0A099IBE8_CLOIN</name>
<evidence type="ECO:0008006" key="3">
    <source>
        <dbReference type="Google" id="ProtNLM"/>
    </source>
</evidence>
<dbReference type="Proteomes" id="UP000030008">
    <property type="component" value="Unassembled WGS sequence"/>
</dbReference>
<dbReference type="EMBL" id="JQIF01000018">
    <property type="protein sequence ID" value="KGJ54268.1"/>
    <property type="molecule type" value="Genomic_DNA"/>
</dbReference>
<reference evidence="1 2" key="1">
    <citation type="submission" date="2014-08" db="EMBL/GenBank/DDBJ databases">
        <title>Clostridium innocuum, an unnegligible vancomycin-resistant pathogen causing extra-intestinal infections.</title>
        <authorList>
            <person name="Feng Y."/>
            <person name="Chiu C.-H."/>
        </authorList>
    </citation>
    <scope>NUCLEOTIDE SEQUENCE [LARGE SCALE GENOMIC DNA]</scope>
    <source>
        <strain evidence="1 2">AN88</strain>
    </source>
</reference>
<dbReference type="RefSeq" id="WP_044904329.1">
    <property type="nucleotide sequence ID" value="NZ_JAQCQO010000001.1"/>
</dbReference>
<comment type="caution">
    <text evidence="1">The sequence shown here is derived from an EMBL/GenBank/DDBJ whole genome shotgun (WGS) entry which is preliminary data.</text>
</comment>
<sequence>MDILKKRNTALCVMTLCILAAVLLGGWRGTTREYRAIQEAFTSGDSSPKQYLDTMLTRFAYLVKLADTYGIDTAEEMSLYKEMQNAYTLDMVTDLKKKERNLYAKVKQQSLHKEDMDYMERDHTMFVSAAASLTHIDYNQKALTYNKEMSRFPASLFCSLYGYEKALVFQ</sequence>
<dbReference type="AlphaFoldDB" id="A0A099IBE8"/>
<evidence type="ECO:0000313" key="1">
    <source>
        <dbReference type="EMBL" id="KGJ54268.1"/>
    </source>
</evidence>
<protein>
    <recommendedName>
        <fullName evidence="3">LemA family protein</fullName>
    </recommendedName>
</protein>
<gene>
    <name evidence="1" type="ORF">CIAN88_04620</name>
</gene>